<comment type="caution">
    <text evidence="2">The sequence shown here is derived from an EMBL/GenBank/DDBJ whole genome shotgun (WGS) entry which is preliminary data.</text>
</comment>
<keyword evidence="3" id="KW-1185">Reference proteome</keyword>
<dbReference type="RefSeq" id="XP_046076589.1">
    <property type="nucleotide sequence ID" value="XM_046219793.1"/>
</dbReference>
<dbReference type="Proteomes" id="UP001201262">
    <property type="component" value="Unassembled WGS sequence"/>
</dbReference>
<name>A0AAD4KXV6_9EURO</name>
<feature type="region of interest" description="Disordered" evidence="1">
    <location>
        <begin position="248"/>
        <end position="284"/>
    </location>
</feature>
<dbReference type="GeneID" id="70250080"/>
<protein>
    <submittedName>
        <fullName evidence="2">Uncharacterized protein</fullName>
    </submittedName>
</protein>
<evidence type="ECO:0000256" key="1">
    <source>
        <dbReference type="SAM" id="MobiDB-lite"/>
    </source>
</evidence>
<feature type="compositionally biased region" description="Acidic residues" evidence="1">
    <location>
        <begin position="260"/>
        <end position="271"/>
    </location>
</feature>
<sequence>MSAPTFHFLDPLNQIHGAELDSLLGRFVLDRWHPTVQANEPPDPSIIITPEFLSEDLEFGNAEMYITTISHLSAQAAARKALSANGARTQEGDVHLSSVQVMRRGVRHAPSAFNALMADEHVVNRVRRMMRTAGTHQVWMITAVLYATDAHVKTNATRSKEADVKVKMQLPVGAAAGAAIGAPGVGPTALDVDVVEGSVSHQQQSAAGMEADMTGHRVFAVQYWRCEDPKFFDRLRGKMSLRGKGLQNVDAGYKGLGESDHEDDESSDDDEKAPPLVLKECVEV</sequence>
<evidence type="ECO:0000313" key="3">
    <source>
        <dbReference type="Proteomes" id="UP001201262"/>
    </source>
</evidence>
<reference evidence="2" key="1">
    <citation type="submission" date="2021-12" db="EMBL/GenBank/DDBJ databases">
        <title>Convergent genome expansion in fungi linked to evolution of root-endophyte symbiosis.</title>
        <authorList>
            <consortium name="DOE Joint Genome Institute"/>
            <person name="Ke Y.-H."/>
            <person name="Bonito G."/>
            <person name="Liao H.-L."/>
            <person name="Looney B."/>
            <person name="Rojas-Flechas A."/>
            <person name="Nash J."/>
            <person name="Hameed K."/>
            <person name="Schadt C."/>
            <person name="Martin F."/>
            <person name="Crous P.W."/>
            <person name="Miettinen O."/>
            <person name="Magnuson J.K."/>
            <person name="Labbe J."/>
            <person name="Jacobson D."/>
            <person name="Doktycz M.J."/>
            <person name="Veneault-Fourrey C."/>
            <person name="Kuo A."/>
            <person name="Mondo S."/>
            <person name="Calhoun S."/>
            <person name="Riley R."/>
            <person name="Ohm R."/>
            <person name="LaButti K."/>
            <person name="Andreopoulos B."/>
            <person name="Pangilinan J."/>
            <person name="Nolan M."/>
            <person name="Tritt A."/>
            <person name="Clum A."/>
            <person name="Lipzen A."/>
            <person name="Daum C."/>
            <person name="Barry K."/>
            <person name="Grigoriev I.V."/>
            <person name="Vilgalys R."/>
        </authorList>
    </citation>
    <scope>NUCLEOTIDE SEQUENCE</scope>
    <source>
        <strain evidence="2">PMI_201</strain>
    </source>
</reference>
<dbReference type="AlphaFoldDB" id="A0AAD4KXV6"/>
<organism evidence="2 3">
    <name type="scientific">Talaromyces proteolyticus</name>
    <dbReference type="NCBI Taxonomy" id="1131652"/>
    <lineage>
        <taxon>Eukaryota</taxon>
        <taxon>Fungi</taxon>
        <taxon>Dikarya</taxon>
        <taxon>Ascomycota</taxon>
        <taxon>Pezizomycotina</taxon>
        <taxon>Eurotiomycetes</taxon>
        <taxon>Eurotiomycetidae</taxon>
        <taxon>Eurotiales</taxon>
        <taxon>Trichocomaceae</taxon>
        <taxon>Talaromyces</taxon>
        <taxon>Talaromyces sect. Bacilispori</taxon>
    </lineage>
</organism>
<dbReference type="EMBL" id="JAJTJA010000002">
    <property type="protein sequence ID" value="KAH8703571.1"/>
    <property type="molecule type" value="Genomic_DNA"/>
</dbReference>
<evidence type="ECO:0000313" key="2">
    <source>
        <dbReference type="EMBL" id="KAH8703571.1"/>
    </source>
</evidence>
<proteinExistence type="predicted"/>
<gene>
    <name evidence="2" type="ORF">BGW36DRAFT_423126</name>
</gene>
<accession>A0AAD4KXV6</accession>